<dbReference type="KEGG" id="cput:CONPUDRAFT_93655"/>
<dbReference type="InterPro" id="IPR002925">
    <property type="entry name" value="Dienelactn_hydro"/>
</dbReference>
<dbReference type="SUPFAM" id="SSF53474">
    <property type="entry name" value="alpha/beta-Hydrolases"/>
    <property type="match status" value="1"/>
</dbReference>
<dbReference type="OrthoDB" id="17560at2759"/>
<dbReference type="GeneID" id="19211599"/>
<gene>
    <name evidence="2" type="ORF">CONPUDRAFT_93655</name>
</gene>
<dbReference type="AlphaFoldDB" id="A0A5M3M7U3"/>
<keyword evidence="2" id="KW-0378">Hydrolase</keyword>
<dbReference type="GO" id="GO:0016787">
    <property type="term" value="F:hydrolase activity"/>
    <property type="evidence" value="ECO:0007669"/>
    <property type="project" value="UniProtKB-KW"/>
</dbReference>
<dbReference type="EMBL" id="JH711590">
    <property type="protein sequence ID" value="EIW74850.1"/>
    <property type="molecule type" value="Genomic_DNA"/>
</dbReference>
<dbReference type="Pfam" id="PF01738">
    <property type="entry name" value="DLH"/>
    <property type="match status" value="1"/>
</dbReference>
<dbReference type="OMA" id="YCYGGKY"/>
<dbReference type="Proteomes" id="UP000053558">
    <property type="component" value="Unassembled WGS sequence"/>
</dbReference>
<evidence type="ECO:0000313" key="2">
    <source>
        <dbReference type="EMBL" id="EIW74850.1"/>
    </source>
</evidence>
<dbReference type="InterPro" id="IPR029058">
    <property type="entry name" value="AB_hydrolase_fold"/>
</dbReference>
<name>A0A5M3M7U3_CONPW</name>
<dbReference type="PANTHER" id="PTHR17630:SF44">
    <property type="entry name" value="PROTEIN AIM2"/>
    <property type="match status" value="1"/>
</dbReference>
<proteinExistence type="predicted"/>
<accession>A0A5M3M7U3</accession>
<protein>
    <submittedName>
        <fullName evidence="2">Alpha beta-hydrolase</fullName>
    </submittedName>
</protein>
<dbReference type="RefSeq" id="XP_007774918.1">
    <property type="nucleotide sequence ID" value="XM_007776728.1"/>
</dbReference>
<feature type="domain" description="Dienelactone hydrolase" evidence="1">
    <location>
        <begin position="28"/>
        <end position="246"/>
    </location>
</feature>
<sequence>MSLCDKCVSGVRHAGHPEGKIDTIADVECYISTPTGEYLKNKVLLFLPDIFGIPLNNSKLLADDFARNGFKTIIPDYLNGEAVPADEMAKGTFPIQEWLPRHGPAQTRPTLDKVIFGLKEQGVDSLAAIGFCFGGRYAFDLAFENITKVTVVNHPSLLKNPEDLERYAAESKAPLLINSCEVDQMFPPEFQAKADEVLKGKFVPGYKREFWAGCEHGFSNRGDVNKPEVKIGKEGAFKAAVEWLRENF</sequence>
<organism evidence="2 3">
    <name type="scientific">Coniophora puteana (strain RWD-64-598)</name>
    <name type="common">Brown rot fungus</name>
    <dbReference type="NCBI Taxonomy" id="741705"/>
    <lineage>
        <taxon>Eukaryota</taxon>
        <taxon>Fungi</taxon>
        <taxon>Dikarya</taxon>
        <taxon>Basidiomycota</taxon>
        <taxon>Agaricomycotina</taxon>
        <taxon>Agaricomycetes</taxon>
        <taxon>Agaricomycetidae</taxon>
        <taxon>Boletales</taxon>
        <taxon>Coniophorineae</taxon>
        <taxon>Coniophoraceae</taxon>
        <taxon>Coniophora</taxon>
    </lineage>
</organism>
<reference evidence="3" key="1">
    <citation type="journal article" date="2012" name="Science">
        <title>The Paleozoic origin of enzymatic lignin decomposition reconstructed from 31 fungal genomes.</title>
        <authorList>
            <person name="Floudas D."/>
            <person name="Binder M."/>
            <person name="Riley R."/>
            <person name="Barry K."/>
            <person name="Blanchette R.A."/>
            <person name="Henrissat B."/>
            <person name="Martinez A.T."/>
            <person name="Otillar R."/>
            <person name="Spatafora J.W."/>
            <person name="Yadav J.S."/>
            <person name="Aerts A."/>
            <person name="Benoit I."/>
            <person name="Boyd A."/>
            <person name="Carlson A."/>
            <person name="Copeland A."/>
            <person name="Coutinho P.M."/>
            <person name="de Vries R.P."/>
            <person name="Ferreira P."/>
            <person name="Findley K."/>
            <person name="Foster B."/>
            <person name="Gaskell J."/>
            <person name="Glotzer D."/>
            <person name="Gorecki P."/>
            <person name="Heitman J."/>
            <person name="Hesse C."/>
            <person name="Hori C."/>
            <person name="Igarashi K."/>
            <person name="Jurgens J.A."/>
            <person name="Kallen N."/>
            <person name="Kersten P."/>
            <person name="Kohler A."/>
            <person name="Kuees U."/>
            <person name="Kumar T.K.A."/>
            <person name="Kuo A."/>
            <person name="LaButti K."/>
            <person name="Larrondo L.F."/>
            <person name="Lindquist E."/>
            <person name="Ling A."/>
            <person name="Lombard V."/>
            <person name="Lucas S."/>
            <person name="Lundell T."/>
            <person name="Martin R."/>
            <person name="McLaughlin D.J."/>
            <person name="Morgenstern I."/>
            <person name="Morin E."/>
            <person name="Murat C."/>
            <person name="Nagy L.G."/>
            <person name="Nolan M."/>
            <person name="Ohm R.A."/>
            <person name="Patyshakuliyeva A."/>
            <person name="Rokas A."/>
            <person name="Ruiz-Duenas F.J."/>
            <person name="Sabat G."/>
            <person name="Salamov A."/>
            <person name="Samejima M."/>
            <person name="Schmutz J."/>
            <person name="Slot J.C."/>
            <person name="St John F."/>
            <person name="Stenlid J."/>
            <person name="Sun H."/>
            <person name="Sun S."/>
            <person name="Syed K."/>
            <person name="Tsang A."/>
            <person name="Wiebenga A."/>
            <person name="Young D."/>
            <person name="Pisabarro A."/>
            <person name="Eastwood D.C."/>
            <person name="Martin F."/>
            <person name="Cullen D."/>
            <person name="Grigoriev I.V."/>
            <person name="Hibbett D.S."/>
        </authorList>
    </citation>
    <scope>NUCLEOTIDE SEQUENCE [LARGE SCALE GENOMIC DNA]</scope>
    <source>
        <strain evidence="3">RWD-64-598 SS2</strain>
    </source>
</reference>
<dbReference type="Gene3D" id="3.40.50.1820">
    <property type="entry name" value="alpha/beta hydrolase"/>
    <property type="match status" value="1"/>
</dbReference>
<keyword evidence="3" id="KW-1185">Reference proteome</keyword>
<evidence type="ECO:0000259" key="1">
    <source>
        <dbReference type="Pfam" id="PF01738"/>
    </source>
</evidence>
<evidence type="ECO:0000313" key="3">
    <source>
        <dbReference type="Proteomes" id="UP000053558"/>
    </source>
</evidence>
<dbReference type="PANTHER" id="PTHR17630">
    <property type="entry name" value="DIENELACTONE HYDROLASE"/>
    <property type="match status" value="1"/>
</dbReference>
<comment type="caution">
    <text evidence="2">The sequence shown here is derived from an EMBL/GenBank/DDBJ whole genome shotgun (WGS) entry which is preliminary data.</text>
</comment>